<gene>
    <name evidence="2" type="ORF">HK103_002618</name>
</gene>
<evidence type="ECO:0000259" key="1">
    <source>
        <dbReference type="Pfam" id="PF04577"/>
    </source>
</evidence>
<dbReference type="InterPro" id="IPR049625">
    <property type="entry name" value="Glyco_transf_61_cat"/>
</dbReference>
<feature type="domain" description="Glycosyltransferase 61 catalytic" evidence="1">
    <location>
        <begin position="170"/>
        <end position="251"/>
    </location>
</feature>
<comment type="caution">
    <text evidence="2">The sequence shown here is derived from an EMBL/GenBank/DDBJ whole genome shotgun (WGS) entry which is preliminary data.</text>
</comment>
<dbReference type="AlphaFoldDB" id="A0AAD5Y2G1"/>
<proteinExistence type="predicted"/>
<dbReference type="GO" id="GO:0016757">
    <property type="term" value="F:glycosyltransferase activity"/>
    <property type="evidence" value="ECO:0007669"/>
    <property type="project" value="InterPro"/>
</dbReference>
<keyword evidence="3" id="KW-1185">Reference proteome</keyword>
<name>A0AAD5Y2G1_9FUNG</name>
<dbReference type="Pfam" id="PF04577">
    <property type="entry name" value="Glyco_transf_61"/>
    <property type="match status" value="1"/>
</dbReference>
<protein>
    <recommendedName>
        <fullName evidence="1">Glycosyltransferase 61 catalytic domain-containing protein</fullName>
    </recommendedName>
</protein>
<sequence>MFGKTKRQEFQFYQPSSEPIFYDREQGPIYEFIEPFVDLGAPNFTPKVVVGDLDMNNTAISTIRTVLWDHSDSLTIEHLIYEQLVGTFITLERFGARDNDTQLLHLRNSDDPDFIKHTTTFGRAITTRPLKGMHDYIKEIGKENRHVCFKELIVSSPSTVYNEYSDVYKEGREVIWEKFRERLFKTLGIKQIEPLKNVLFIRDTNITNYNETIHYLQSRFNEFNFTLADIGNHSIEEQLELVSKYSIIVGSQLVPFMHQKSCAIIPDTILRNYEDDHVGLKYFWNYFTVRKLYYQMIDDKFDFERIEHLFHTAITELEISTQDGNTLNLADEKRNVH</sequence>
<evidence type="ECO:0000313" key="2">
    <source>
        <dbReference type="EMBL" id="KAJ3251131.1"/>
    </source>
</evidence>
<accession>A0AAD5Y2G1</accession>
<dbReference type="Proteomes" id="UP001210925">
    <property type="component" value="Unassembled WGS sequence"/>
</dbReference>
<reference evidence="2" key="1">
    <citation type="submission" date="2020-05" db="EMBL/GenBank/DDBJ databases">
        <title>Phylogenomic resolution of chytrid fungi.</title>
        <authorList>
            <person name="Stajich J.E."/>
            <person name="Amses K."/>
            <person name="Simmons R."/>
            <person name="Seto K."/>
            <person name="Myers J."/>
            <person name="Bonds A."/>
            <person name="Quandt C.A."/>
            <person name="Barry K."/>
            <person name="Liu P."/>
            <person name="Grigoriev I."/>
            <person name="Longcore J.E."/>
            <person name="James T.Y."/>
        </authorList>
    </citation>
    <scope>NUCLEOTIDE SEQUENCE</scope>
    <source>
        <strain evidence="2">PLAUS21</strain>
    </source>
</reference>
<dbReference type="EMBL" id="JADGKB010000199">
    <property type="protein sequence ID" value="KAJ3251131.1"/>
    <property type="molecule type" value="Genomic_DNA"/>
</dbReference>
<evidence type="ECO:0000313" key="3">
    <source>
        <dbReference type="Proteomes" id="UP001210925"/>
    </source>
</evidence>
<organism evidence="2 3">
    <name type="scientific">Boothiomyces macroporosus</name>
    <dbReference type="NCBI Taxonomy" id="261099"/>
    <lineage>
        <taxon>Eukaryota</taxon>
        <taxon>Fungi</taxon>
        <taxon>Fungi incertae sedis</taxon>
        <taxon>Chytridiomycota</taxon>
        <taxon>Chytridiomycota incertae sedis</taxon>
        <taxon>Chytridiomycetes</taxon>
        <taxon>Rhizophydiales</taxon>
        <taxon>Terramycetaceae</taxon>
        <taxon>Boothiomyces</taxon>
    </lineage>
</organism>